<dbReference type="SUPFAM" id="SSF54593">
    <property type="entry name" value="Glyoxalase/Bleomycin resistance protein/Dihydroxybiphenyl dioxygenase"/>
    <property type="match status" value="1"/>
</dbReference>
<dbReference type="EMBL" id="JMQA01000052">
    <property type="protein sequence ID" value="KFM93511.1"/>
    <property type="molecule type" value="Genomic_DNA"/>
</dbReference>
<accession>A0A090Y5P3</accession>
<dbReference type="InterPro" id="IPR037523">
    <property type="entry name" value="VOC_core"/>
</dbReference>
<dbReference type="Gene3D" id="3.10.180.10">
    <property type="entry name" value="2,3-Dihydroxybiphenyl 1,2-Dioxygenase, domain 1"/>
    <property type="match status" value="1"/>
</dbReference>
<keyword evidence="1" id="KW-0479">Metal-binding</keyword>
<proteinExistence type="predicted"/>
<dbReference type="InterPro" id="IPR018146">
    <property type="entry name" value="Glyoxalase_1_CS"/>
</dbReference>
<dbReference type="GeneID" id="77010160"/>
<sequence>MIECIDHIAIKVSNLLASIHFYRKFGFEDIERVYFNHRQISMLEHKEGGTPKIELIQTDQEEPPEGRDSHHLAFLTRDLPETISHLKQQDIVIEKSMIRTGFNGTRFIFIYGPDREVIQIVESTANE</sequence>
<dbReference type="PROSITE" id="PS00934">
    <property type="entry name" value="GLYOXALASE_I_1"/>
    <property type="match status" value="1"/>
</dbReference>
<dbReference type="Pfam" id="PF13669">
    <property type="entry name" value="Glyoxalase_4"/>
    <property type="match status" value="1"/>
</dbReference>
<dbReference type="RefSeq" id="WP_036627008.1">
    <property type="nucleotide sequence ID" value="NZ_BGML01000023.1"/>
</dbReference>
<dbReference type="InterPro" id="IPR029068">
    <property type="entry name" value="Glyas_Bleomycin-R_OHBP_Dase"/>
</dbReference>
<dbReference type="AlphaFoldDB" id="A0A090Y5P3"/>
<dbReference type="GO" id="GO:0051213">
    <property type="term" value="F:dioxygenase activity"/>
    <property type="evidence" value="ECO:0007669"/>
    <property type="project" value="UniProtKB-KW"/>
</dbReference>
<evidence type="ECO:0000313" key="4">
    <source>
        <dbReference type="Proteomes" id="UP000029278"/>
    </source>
</evidence>
<evidence type="ECO:0000313" key="3">
    <source>
        <dbReference type="EMBL" id="KFM93511.1"/>
    </source>
</evidence>
<feature type="domain" description="VOC" evidence="2">
    <location>
        <begin position="4"/>
        <end position="123"/>
    </location>
</feature>
<dbReference type="HOGENOM" id="CLU_046006_8_2_9"/>
<dbReference type="Proteomes" id="UP000029278">
    <property type="component" value="Unassembled WGS sequence"/>
</dbReference>
<dbReference type="GO" id="GO:0046872">
    <property type="term" value="F:metal ion binding"/>
    <property type="evidence" value="ECO:0007669"/>
    <property type="project" value="UniProtKB-KW"/>
</dbReference>
<dbReference type="PATRIC" id="fig|44252.3.peg.5990"/>
<dbReference type="PROSITE" id="PS51819">
    <property type="entry name" value="VOC"/>
    <property type="match status" value="1"/>
</dbReference>
<gene>
    <name evidence="3" type="ORF">DJ90_4806</name>
</gene>
<dbReference type="GO" id="GO:0004462">
    <property type="term" value="F:lactoylglutathione lyase activity"/>
    <property type="evidence" value="ECO:0007669"/>
    <property type="project" value="InterPro"/>
</dbReference>
<dbReference type="STRING" id="44252.DJ90_4806"/>
<keyword evidence="4" id="KW-1185">Reference proteome</keyword>
<comment type="caution">
    <text evidence="3">The sequence shown here is derived from an EMBL/GenBank/DDBJ whole genome shotgun (WGS) entry which is preliminary data.</text>
</comment>
<organism evidence="3 4">
    <name type="scientific">Paenibacillus macerans</name>
    <name type="common">Bacillus macerans</name>
    <dbReference type="NCBI Taxonomy" id="44252"/>
    <lineage>
        <taxon>Bacteria</taxon>
        <taxon>Bacillati</taxon>
        <taxon>Bacillota</taxon>
        <taxon>Bacilli</taxon>
        <taxon>Bacillales</taxon>
        <taxon>Paenibacillaceae</taxon>
        <taxon>Paenibacillus</taxon>
    </lineage>
</organism>
<evidence type="ECO:0000256" key="1">
    <source>
        <dbReference type="ARBA" id="ARBA00022723"/>
    </source>
</evidence>
<protein>
    <submittedName>
        <fullName evidence="3">Glyoxalase/Bleomycin resistance /Dioxygenase superfamily protein</fullName>
    </submittedName>
</protein>
<name>A0A090Y5P3_PAEMA</name>
<evidence type="ECO:0000259" key="2">
    <source>
        <dbReference type="PROSITE" id="PS51819"/>
    </source>
</evidence>
<keyword evidence="3" id="KW-0223">Dioxygenase</keyword>
<keyword evidence="3" id="KW-0560">Oxidoreductase</keyword>
<reference evidence="3 4" key="1">
    <citation type="submission" date="2014-04" db="EMBL/GenBank/DDBJ databases">
        <authorList>
            <person name="Bishop-Lilly K.A."/>
            <person name="Broomall S.M."/>
            <person name="Chain P.S."/>
            <person name="Chertkov O."/>
            <person name="Coyne S.R."/>
            <person name="Daligault H.E."/>
            <person name="Davenport K.W."/>
            <person name="Erkkila T."/>
            <person name="Frey K.G."/>
            <person name="Gibbons H.S."/>
            <person name="Gu W."/>
            <person name="Jaissle J."/>
            <person name="Johnson S.L."/>
            <person name="Koroleva G.I."/>
            <person name="Ladner J.T."/>
            <person name="Lo C.-C."/>
            <person name="Minogue T.D."/>
            <person name="Munk C."/>
            <person name="Palacios G.F."/>
            <person name="Redden C.L."/>
            <person name="Rosenzweig C.N."/>
            <person name="Scholz M.B."/>
            <person name="Teshima H."/>
            <person name="Xu Y."/>
        </authorList>
    </citation>
    <scope>NUCLEOTIDE SEQUENCE [LARGE SCALE GENOMIC DNA]</scope>
    <source>
        <strain evidence="3 4">8244</strain>
    </source>
</reference>
<dbReference type="OrthoDB" id="371072at2"/>